<name>F4X4J9_ACREC</name>
<gene>
    <name evidence="1" type="ORF">G5I_13264</name>
</gene>
<reference evidence="1" key="1">
    <citation type="submission" date="2011-02" db="EMBL/GenBank/DDBJ databases">
        <title>The genome of the leaf-cutting ant Acromyrmex echinatior suggests key adaptations to social evolution and fungus farming.</title>
        <authorList>
            <person name="Nygaard S."/>
            <person name="Zhang G."/>
        </authorList>
    </citation>
    <scope>NUCLEOTIDE SEQUENCE</scope>
</reference>
<keyword evidence="2" id="KW-1185">Reference proteome</keyword>
<proteinExistence type="predicted"/>
<sequence>MTDNPALTGTSGIYPRKKVLETSSNIIVDWKTAPPTVWLTVAFFAMSMHICNLRLAAGCSFYLARSNIGYIHSAFCLSSLSNVKQEEIILMSTKWNALRIGSMITPCSQTFVNRTKRSEAFMNVLKSCREFMSLGKFGRFAGVIVLARKEVEVLENTILENRDSAVGRFGQYCTPIARRQIAGKGDGTESPLDATGEWVARTETRAFSPSFSPFTHTTAAGNGIANPSTLHASWQLVISRPVLRQHTPRYVSHPHRVVVLVAPPSTQEYPLDLTKRDIRTKRTGCSPDLAHPCSHKWSFVMTQNPSARVEFLESQADCTRTSFVLSVELALDGAKLRIL</sequence>
<evidence type="ECO:0000313" key="2">
    <source>
        <dbReference type="Proteomes" id="UP000007755"/>
    </source>
</evidence>
<dbReference type="AlphaFoldDB" id="F4X4J9"/>
<accession>F4X4J9</accession>
<protein>
    <submittedName>
        <fullName evidence="1">Uncharacterized protein</fullName>
    </submittedName>
</protein>
<dbReference type="EMBL" id="GL888657">
    <property type="protein sequence ID" value="EGI58609.1"/>
    <property type="molecule type" value="Genomic_DNA"/>
</dbReference>
<dbReference type="Proteomes" id="UP000007755">
    <property type="component" value="Unassembled WGS sequence"/>
</dbReference>
<organism evidence="2">
    <name type="scientific">Acromyrmex echinatior</name>
    <name type="common">Panamanian leafcutter ant</name>
    <name type="synonym">Acromyrmex octospinosus echinatior</name>
    <dbReference type="NCBI Taxonomy" id="103372"/>
    <lineage>
        <taxon>Eukaryota</taxon>
        <taxon>Metazoa</taxon>
        <taxon>Ecdysozoa</taxon>
        <taxon>Arthropoda</taxon>
        <taxon>Hexapoda</taxon>
        <taxon>Insecta</taxon>
        <taxon>Pterygota</taxon>
        <taxon>Neoptera</taxon>
        <taxon>Endopterygota</taxon>
        <taxon>Hymenoptera</taxon>
        <taxon>Apocrita</taxon>
        <taxon>Aculeata</taxon>
        <taxon>Formicoidea</taxon>
        <taxon>Formicidae</taxon>
        <taxon>Myrmicinae</taxon>
        <taxon>Acromyrmex</taxon>
    </lineage>
</organism>
<evidence type="ECO:0000313" key="1">
    <source>
        <dbReference type="EMBL" id="EGI58609.1"/>
    </source>
</evidence>
<dbReference type="InParanoid" id="F4X4J9"/>